<dbReference type="Proteomes" id="UP000029964">
    <property type="component" value="Unassembled WGS sequence"/>
</dbReference>
<comment type="cofactor">
    <cofactor evidence="1">
        <name>heme b</name>
        <dbReference type="ChEBI" id="CHEBI:60344"/>
    </cofactor>
</comment>
<feature type="chain" id="PRO_5001815600" evidence="8">
    <location>
        <begin position="17"/>
        <end position="264"/>
    </location>
</feature>
<accession>A0A086TFZ2</accession>
<evidence type="ECO:0000256" key="3">
    <source>
        <dbReference type="ARBA" id="ARBA00022617"/>
    </source>
</evidence>
<evidence type="ECO:0000313" key="10">
    <source>
        <dbReference type="EMBL" id="KFH48274.1"/>
    </source>
</evidence>
<dbReference type="PROSITE" id="PS51405">
    <property type="entry name" value="HEME_HALOPEROXIDASE"/>
    <property type="match status" value="1"/>
</dbReference>
<dbReference type="OrthoDB" id="407298at2759"/>
<proteinExistence type="inferred from homology"/>
<sequence length="264" mass="29502">MKTSLIVSCLASLAAAFPQFMEPRQAWTPQEWIAPGEGDSRGPCPGLNTLANHGYLPRDGKKITLSKLKDAMLNGFNIAESDAVLLFTQAVRTNPRYPLANSFDLDHLGRPGILEHDISLSRSDAYFADPNPFNETVWAETASYFTTDMITIQQVADARMGRLATSKATNPEHELSSLADGFSWGECASFFEIMADGTTGTVAKKFIEYWFRNERMPTEIGWTRRPTTMPSSERVKYTRLLQEAAGVSRRRDVQDDEPEGLLFH</sequence>
<evidence type="ECO:0000256" key="7">
    <source>
        <dbReference type="ARBA" id="ARBA00025795"/>
    </source>
</evidence>
<keyword evidence="11" id="KW-1185">Reference proteome</keyword>
<name>A0A086TFZ2_HAPC1</name>
<keyword evidence="3" id="KW-0349">Heme</keyword>
<keyword evidence="6" id="KW-0408">Iron</keyword>
<evidence type="ECO:0000256" key="5">
    <source>
        <dbReference type="ARBA" id="ARBA00023002"/>
    </source>
</evidence>
<evidence type="ECO:0000256" key="6">
    <source>
        <dbReference type="ARBA" id="ARBA00023004"/>
    </source>
</evidence>
<organism evidence="10 11">
    <name type="scientific">Hapsidospora chrysogenum (strain ATCC 11550 / CBS 779.69 / DSM 880 / IAM 14645 / JCM 23072 / IMI 49137)</name>
    <name type="common">Acremonium chrysogenum</name>
    <dbReference type="NCBI Taxonomy" id="857340"/>
    <lineage>
        <taxon>Eukaryota</taxon>
        <taxon>Fungi</taxon>
        <taxon>Dikarya</taxon>
        <taxon>Ascomycota</taxon>
        <taxon>Pezizomycotina</taxon>
        <taxon>Sordariomycetes</taxon>
        <taxon>Hypocreomycetidae</taxon>
        <taxon>Hypocreales</taxon>
        <taxon>Bionectriaceae</taxon>
        <taxon>Hapsidospora</taxon>
    </lineage>
</organism>
<dbReference type="EMBL" id="JPKY01000004">
    <property type="protein sequence ID" value="KFH48274.1"/>
    <property type="molecule type" value="Genomic_DNA"/>
</dbReference>
<dbReference type="PANTHER" id="PTHR33577">
    <property type="entry name" value="STERIGMATOCYSTIN BIOSYNTHESIS PEROXIDASE STCC-RELATED"/>
    <property type="match status" value="1"/>
</dbReference>
<evidence type="ECO:0000313" key="11">
    <source>
        <dbReference type="Proteomes" id="UP000029964"/>
    </source>
</evidence>
<evidence type="ECO:0000259" key="9">
    <source>
        <dbReference type="PROSITE" id="PS51405"/>
    </source>
</evidence>
<dbReference type="GO" id="GO:0004601">
    <property type="term" value="F:peroxidase activity"/>
    <property type="evidence" value="ECO:0007669"/>
    <property type="project" value="UniProtKB-KW"/>
</dbReference>
<feature type="domain" description="Heme haloperoxidase family profile" evidence="9">
    <location>
        <begin position="28"/>
        <end position="246"/>
    </location>
</feature>
<evidence type="ECO:0000256" key="4">
    <source>
        <dbReference type="ARBA" id="ARBA00022723"/>
    </source>
</evidence>
<dbReference type="STRING" id="857340.A0A086TFZ2"/>
<dbReference type="Gene3D" id="1.10.489.10">
    <property type="entry name" value="Chloroperoxidase-like"/>
    <property type="match status" value="1"/>
</dbReference>
<gene>
    <name evidence="10" type="ORF">ACRE_008370</name>
</gene>
<evidence type="ECO:0000256" key="1">
    <source>
        <dbReference type="ARBA" id="ARBA00001970"/>
    </source>
</evidence>
<dbReference type="InterPro" id="IPR036851">
    <property type="entry name" value="Chloroperoxidase-like_sf"/>
</dbReference>
<keyword evidence="5" id="KW-0560">Oxidoreductase</keyword>
<dbReference type="Pfam" id="PF01328">
    <property type="entry name" value="Peroxidase_2"/>
    <property type="match status" value="1"/>
</dbReference>
<dbReference type="PANTHER" id="PTHR33577:SF19">
    <property type="entry name" value="HEME HALOPEROXIDASE FAMILY PROFILE DOMAIN-CONTAINING PROTEIN-RELATED"/>
    <property type="match status" value="1"/>
</dbReference>
<dbReference type="GO" id="GO:0046872">
    <property type="term" value="F:metal ion binding"/>
    <property type="evidence" value="ECO:0007669"/>
    <property type="project" value="UniProtKB-KW"/>
</dbReference>
<dbReference type="SUPFAM" id="SSF47571">
    <property type="entry name" value="Cloroperoxidase"/>
    <property type="match status" value="1"/>
</dbReference>
<keyword evidence="8" id="KW-0732">Signal</keyword>
<keyword evidence="2 10" id="KW-0575">Peroxidase</keyword>
<comment type="similarity">
    <text evidence="7">Belongs to the chloroperoxidase family.</text>
</comment>
<keyword evidence="4" id="KW-0479">Metal-binding</keyword>
<dbReference type="InterPro" id="IPR000028">
    <property type="entry name" value="Chloroperoxidase"/>
</dbReference>
<evidence type="ECO:0000256" key="2">
    <source>
        <dbReference type="ARBA" id="ARBA00022559"/>
    </source>
</evidence>
<evidence type="ECO:0000256" key="8">
    <source>
        <dbReference type="SAM" id="SignalP"/>
    </source>
</evidence>
<reference evidence="11" key="1">
    <citation type="journal article" date="2014" name="Genome Announc.">
        <title>Genome sequence and annotation of Acremonium chrysogenum, producer of the beta-lactam antibiotic cephalosporin C.</title>
        <authorList>
            <person name="Terfehr D."/>
            <person name="Dahlmann T.A."/>
            <person name="Specht T."/>
            <person name="Zadra I."/>
            <person name="Kuernsteiner H."/>
            <person name="Kueck U."/>
        </authorList>
    </citation>
    <scope>NUCLEOTIDE SEQUENCE [LARGE SCALE GENOMIC DNA]</scope>
    <source>
        <strain evidence="11">ATCC 11550 / CBS 779.69 / DSM 880 / IAM 14645 / JCM 23072 / IMI 49137</strain>
    </source>
</reference>
<dbReference type="HOGENOM" id="CLU_050230_0_2_1"/>
<comment type="caution">
    <text evidence="10">The sequence shown here is derived from an EMBL/GenBank/DDBJ whole genome shotgun (WGS) entry which is preliminary data.</text>
</comment>
<protein>
    <submittedName>
        <fullName evidence="10">Putative sterigmatocystin biosynthesis peroxidase-like protein</fullName>
    </submittedName>
</protein>
<feature type="signal peptide" evidence="8">
    <location>
        <begin position="1"/>
        <end position="16"/>
    </location>
</feature>
<dbReference type="AlphaFoldDB" id="A0A086TFZ2"/>